<gene>
    <name evidence="4" type="ORF">AKJ39_02745</name>
</gene>
<dbReference type="Pfam" id="PF00270">
    <property type="entry name" value="DEAD"/>
    <property type="match status" value="1"/>
</dbReference>
<comment type="caution">
    <text evidence="4">The sequence shown here is derived from an EMBL/GenBank/DDBJ whole genome shotgun (WGS) entry which is preliminary data.</text>
</comment>
<evidence type="ECO:0000313" key="5">
    <source>
        <dbReference type="Proteomes" id="UP000070257"/>
    </source>
</evidence>
<organism evidence="4 5">
    <name type="scientific">candidate division MSBL1 archaeon SCGC-AAA259J03</name>
    <dbReference type="NCBI Taxonomy" id="1698269"/>
    <lineage>
        <taxon>Archaea</taxon>
        <taxon>Methanobacteriati</taxon>
        <taxon>Methanobacteriota</taxon>
        <taxon>candidate division MSBL1</taxon>
    </lineage>
</organism>
<keyword evidence="2" id="KW-0812">Transmembrane</keyword>
<dbReference type="PANTHER" id="PTHR14074:SF16">
    <property type="entry name" value="ANTIVIRAL INNATE IMMUNE RESPONSE RECEPTOR RIG-I"/>
    <property type="match status" value="1"/>
</dbReference>
<dbReference type="GO" id="GO:0005524">
    <property type="term" value="F:ATP binding"/>
    <property type="evidence" value="ECO:0007669"/>
    <property type="project" value="InterPro"/>
</dbReference>
<accession>A0A656YW37</accession>
<dbReference type="SUPFAM" id="SSF52540">
    <property type="entry name" value="P-loop containing nucleoside triphosphate hydrolases"/>
    <property type="match status" value="1"/>
</dbReference>
<dbReference type="InterPro" id="IPR014001">
    <property type="entry name" value="Helicase_ATP-bd"/>
</dbReference>
<dbReference type="GO" id="GO:0140097">
    <property type="term" value="F:catalytic activity, acting on DNA"/>
    <property type="evidence" value="ECO:0007669"/>
    <property type="project" value="UniProtKB-ARBA"/>
</dbReference>
<keyword evidence="2" id="KW-1133">Transmembrane helix</keyword>
<feature type="compositionally biased region" description="Basic residues" evidence="1">
    <location>
        <begin position="88"/>
        <end position="97"/>
    </location>
</feature>
<dbReference type="Proteomes" id="UP000070257">
    <property type="component" value="Unassembled WGS sequence"/>
</dbReference>
<keyword evidence="2" id="KW-0472">Membrane</keyword>
<evidence type="ECO:0000313" key="4">
    <source>
        <dbReference type="EMBL" id="KXA97954.1"/>
    </source>
</evidence>
<feature type="transmembrane region" description="Helical" evidence="2">
    <location>
        <begin position="12"/>
        <end position="29"/>
    </location>
</feature>
<evidence type="ECO:0000256" key="2">
    <source>
        <dbReference type="SAM" id="Phobius"/>
    </source>
</evidence>
<dbReference type="Gene3D" id="3.40.50.300">
    <property type="entry name" value="P-loop containing nucleotide triphosphate hydrolases"/>
    <property type="match status" value="1"/>
</dbReference>
<evidence type="ECO:0000256" key="1">
    <source>
        <dbReference type="SAM" id="MobiDB-lite"/>
    </source>
</evidence>
<dbReference type="EMBL" id="LHXT01000036">
    <property type="protein sequence ID" value="KXA97954.1"/>
    <property type="molecule type" value="Genomic_DNA"/>
</dbReference>
<proteinExistence type="predicted"/>
<dbReference type="GO" id="GO:0120545">
    <property type="term" value="F:nucleic acid conformation isomerase activity"/>
    <property type="evidence" value="ECO:0007669"/>
    <property type="project" value="UniProtKB-ARBA"/>
</dbReference>
<dbReference type="InterPro" id="IPR027417">
    <property type="entry name" value="P-loop_NTPase"/>
</dbReference>
<sequence length="97" mass="10545">MFEEVNNSNSLVVLPTALGKTMIAVFVVAEKVEKSDGRVLFLAPSKPLCEQHHDTLSSRLGAEVRVVTGETHGSDERPEAWGTGGSRSRPHRPFGTM</sequence>
<reference evidence="4 5" key="1">
    <citation type="journal article" date="2016" name="Sci. Rep.">
        <title>Metabolic traits of an uncultured archaeal lineage -MSBL1- from brine pools of the Red Sea.</title>
        <authorList>
            <person name="Mwirichia R."/>
            <person name="Alam I."/>
            <person name="Rashid M."/>
            <person name="Vinu M."/>
            <person name="Ba-Alawi W."/>
            <person name="Anthony Kamau A."/>
            <person name="Kamanda Ngugi D."/>
            <person name="Goker M."/>
            <person name="Klenk H.P."/>
            <person name="Bajic V."/>
            <person name="Stingl U."/>
        </authorList>
    </citation>
    <scope>NUCLEOTIDE SEQUENCE [LARGE SCALE GENOMIC DNA]</scope>
    <source>
        <strain evidence="4">SCGC-AAA259J03</strain>
    </source>
</reference>
<dbReference type="GO" id="GO:0005737">
    <property type="term" value="C:cytoplasm"/>
    <property type="evidence" value="ECO:0007669"/>
    <property type="project" value="TreeGrafter"/>
</dbReference>
<protein>
    <recommendedName>
        <fullName evidence="3">Helicase ATP-binding domain-containing protein</fullName>
    </recommendedName>
</protein>
<name>A0A656YW37_9EURY</name>
<dbReference type="GO" id="GO:0003676">
    <property type="term" value="F:nucleic acid binding"/>
    <property type="evidence" value="ECO:0007669"/>
    <property type="project" value="InterPro"/>
</dbReference>
<evidence type="ECO:0000259" key="3">
    <source>
        <dbReference type="PROSITE" id="PS51192"/>
    </source>
</evidence>
<dbReference type="PANTHER" id="PTHR14074">
    <property type="entry name" value="HELICASE WITH DEATH DOMAIN-RELATED"/>
    <property type="match status" value="1"/>
</dbReference>
<keyword evidence="5" id="KW-1185">Reference proteome</keyword>
<dbReference type="PROSITE" id="PS51192">
    <property type="entry name" value="HELICASE_ATP_BIND_1"/>
    <property type="match status" value="1"/>
</dbReference>
<dbReference type="InterPro" id="IPR011545">
    <property type="entry name" value="DEAD/DEAH_box_helicase_dom"/>
</dbReference>
<dbReference type="AlphaFoldDB" id="A0A656YW37"/>
<feature type="region of interest" description="Disordered" evidence="1">
    <location>
        <begin position="68"/>
        <end position="97"/>
    </location>
</feature>
<feature type="domain" description="Helicase ATP-binding" evidence="3">
    <location>
        <begin position="1"/>
        <end position="97"/>
    </location>
</feature>
<dbReference type="InterPro" id="IPR051363">
    <property type="entry name" value="RLR_Helicase"/>
</dbReference>